<dbReference type="PANTHER" id="PTHR11760:SF32">
    <property type="entry name" value="SMALL RIBOSOMAL SUBUNIT PROTEIN US3"/>
    <property type="match status" value="1"/>
</dbReference>
<comment type="caution">
    <text evidence="9">The sequence shown here is derived from an EMBL/GenBank/DDBJ whole genome shotgun (WGS) entry which is preliminary data.</text>
</comment>
<keyword evidence="3 9" id="KW-0689">Ribosomal protein</keyword>
<feature type="domain" description="Small ribosomal subunit protein uS3 C-terminal" evidence="7">
    <location>
        <begin position="108"/>
        <end position="190"/>
    </location>
</feature>
<dbReference type="SUPFAM" id="SSF54814">
    <property type="entry name" value="Prokaryotic type KH domain (KH-domain type II)"/>
    <property type="match status" value="1"/>
</dbReference>
<dbReference type="Pfam" id="PF00189">
    <property type="entry name" value="Ribosomal_S3_C"/>
    <property type="match status" value="1"/>
</dbReference>
<evidence type="ECO:0000256" key="1">
    <source>
        <dbReference type="ARBA" id="ARBA00010761"/>
    </source>
</evidence>
<reference evidence="9 10" key="1">
    <citation type="submission" date="2024-11" db="EMBL/GenBank/DDBJ databases">
        <title>Adaptive evolution of stress response genes in parasites aligns with host niche diversity.</title>
        <authorList>
            <person name="Hahn C."/>
            <person name="Resl P."/>
        </authorList>
    </citation>
    <scope>NUCLEOTIDE SEQUENCE [LARGE SCALE GENOMIC DNA]</scope>
    <source>
        <strain evidence="9">EGGRZ-B1_66</strain>
        <tissue evidence="9">Body</tissue>
    </source>
</reference>
<dbReference type="FunFam" id="3.30.300.20:FF:000006">
    <property type="entry name" value="40S ribosomal protein S3"/>
    <property type="match status" value="1"/>
</dbReference>
<dbReference type="InterPro" id="IPR001351">
    <property type="entry name" value="Ribosomal_uS3_C"/>
</dbReference>
<protein>
    <recommendedName>
        <fullName evidence="5">Small ribosomal subunit protein uS3</fullName>
    </recommendedName>
    <alternativeName>
        <fullName evidence="6">40S ribosomal protein S3</fullName>
    </alternativeName>
</protein>
<evidence type="ECO:0000256" key="5">
    <source>
        <dbReference type="ARBA" id="ARBA00035257"/>
    </source>
</evidence>
<evidence type="ECO:0000313" key="9">
    <source>
        <dbReference type="EMBL" id="KAL3309015.1"/>
    </source>
</evidence>
<accession>A0ABD2PNG6</accession>
<dbReference type="InterPro" id="IPR057258">
    <property type="entry name" value="Ribosomal_uS3"/>
</dbReference>
<dbReference type="InterPro" id="IPR015946">
    <property type="entry name" value="KH_dom-like_a/b"/>
</dbReference>
<dbReference type="Pfam" id="PF07650">
    <property type="entry name" value="KH_2"/>
    <property type="match status" value="1"/>
</dbReference>
<keyword evidence="2" id="KW-0694">RNA-binding</keyword>
<evidence type="ECO:0000259" key="8">
    <source>
        <dbReference type="Pfam" id="PF07650"/>
    </source>
</evidence>
<dbReference type="InterPro" id="IPR036419">
    <property type="entry name" value="Ribosomal_S3_C_sf"/>
</dbReference>
<keyword evidence="4" id="KW-0687">Ribonucleoprotein</keyword>
<evidence type="ECO:0000256" key="6">
    <source>
        <dbReference type="ARBA" id="ARBA00035408"/>
    </source>
</evidence>
<dbReference type="Gene3D" id="3.30.300.20">
    <property type="match status" value="1"/>
</dbReference>
<evidence type="ECO:0000256" key="3">
    <source>
        <dbReference type="ARBA" id="ARBA00022980"/>
    </source>
</evidence>
<dbReference type="InterPro" id="IPR005703">
    <property type="entry name" value="Ribosomal_uS3_euk/arc"/>
</dbReference>
<name>A0ABD2PNG6_9PLAT</name>
<dbReference type="SUPFAM" id="SSF54821">
    <property type="entry name" value="Ribosomal protein S3 C-terminal domain"/>
    <property type="match status" value="1"/>
</dbReference>
<keyword evidence="10" id="KW-1185">Reference proteome</keyword>
<gene>
    <name evidence="9" type="primary">RPS3</name>
    <name evidence="9" type="ORF">Ciccas_012443</name>
</gene>
<dbReference type="PANTHER" id="PTHR11760">
    <property type="entry name" value="30S/40S RIBOSOMAL PROTEIN S3"/>
    <property type="match status" value="1"/>
</dbReference>
<dbReference type="AlphaFoldDB" id="A0ABD2PNG6"/>
<dbReference type="InterPro" id="IPR004044">
    <property type="entry name" value="KH_dom_type_2"/>
</dbReference>
<evidence type="ECO:0000256" key="2">
    <source>
        <dbReference type="ARBA" id="ARBA00022884"/>
    </source>
</evidence>
<proteinExistence type="inferred from homology"/>
<dbReference type="NCBIfam" id="TIGR01008">
    <property type="entry name" value="uS3_euk_arch"/>
    <property type="match status" value="1"/>
</dbReference>
<dbReference type="GO" id="GO:0005840">
    <property type="term" value="C:ribosome"/>
    <property type="evidence" value="ECO:0007669"/>
    <property type="project" value="UniProtKB-KW"/>
</dbReference>
<dbReference type="FunFam" id="3.30.1140.32:FF:000013">
    <property type="entry name" value="40S ribosomal protein S3"/>
    <property type="match status" value="1"/>
</dbReference>
<evidence type="ECO:0000259" key="7">
    <source>
        <dbReference type="Pfam" id="PF00189"/>
    </source>
</evidence>
<dbReference type="EMBL" id="JBJKFK010004404">
    <property type="protein sequence ID" value="KAL3309015.1"/>
    <property type="molecule type" value="Genomic_DNA"/>
</dbReference>
<feature type="domain" description="KH type-2" evidence="8">
    <location>
        <begin position="22"/>
        <end position="80"/>
    </location>
</feature>
<dbReference type="CDD" id="cd02413">
    <property type="entry name" value="KH-II_40S_S3"/>
    <property type="match status" value="1"/>
</dbReference>
<dbReference type="GO" id="GO:1990904">
    <property type="term" value="C:ribonucleoprotein complex"/>
    <property type="evidence" value="ECO:0007669"/>
    <property type="project" value="UniProtKB-KW"/>
</dbReference>
<evidence type="ECO:0000256" key="4">
    <source>
        <dbReference type="ARBA" id="ARBA00023274"/>
    </source>
</evidence>
<dbReference type="Gene3D" id="3.30.1140.32">
    <property type="entry name" value="Ribosomal protein S3, C-terminal domain"/>
    <property type="match status" value="1"/>
</dbReference>
<dbReference type="InterPro" id="IPR009019">
    <property type="entry name" value="KH_sf_prok-type"/>
</dbReference>
<comment type="similarity">
    <text evidence="1">Belongs to the universal ribosomal protein uS3 family.</text>
</comment>
<dbReference type="Proteomes" id="UP001626550">
    <property type="component" value="Unassembled WGS sequence"/>
</dbReference>
<sequence length="234" mass="25523">MATTKQISLKRKVIRSGLFKAELNEFLKRELAEDGYSDVQVRQAAPITEIFISATKTQNVLGEGSKRINELTSVVEKRFGFPAGGVILLADKIPFRGLSAVAQAESLKYRLKAGTPVRKACYGTLRSILEAGARGVEVVVSGKIKGQRAKAMKFCDGMMIHSGDPINYYISRATRHVLLPQGILGIKVKIMKQHDPNGYSGHSKPLPDTVMINQPKDEGVVGAPDTVDFANVQQ</sequence>
<evidence type="ECO:0000313" key="10">
    <source>
        <dbReference type="Proteomes" id="UP001626550"/>
    </source>
</evidence>
<dbReference type="GO" id="GO:0003723">
    <property type="term" value="F:RNA binding"/>
    <property type="evidence" value="ECO:0007669"/>
    <property type="project" value="UniProtKB-KW"/>
</dbReference>
<organism evidence="9 10">
    <name type="scientific">Cichlidogyrus casuarinus</name>
    <dbReference type="NCBI Taxonomy" id="1844966"/>
    <lineage>
        <taxon>Eukaryota</taxon>
        <taxon>Metazoa</taxon>
        <taxon>Spiralia</taxon>
        <taxon>Lophotrochozoa</taxon>
        <taxon>Platyhelminthes</taxon>
        <taxon>Monogenea</taxon>
        <taxon>Monopisthocotylea</taxon>
        <taxon>Dactylogyridea</taxon>
        <taxon>Ancyrocephalidae</taxon>
        <taxon>Cichlidogyrus</taxon>
    </lineage>
</organism>